<dbReference type="InterPro" id="IPR001610">
    <property type="entry name" value="PAC"/>
</dbReference>
<dbReference type="InterPro" id="IPR000700">
    <property type="entry name" value="PAS-assoc_C"/>
</dbReference>
<dbReference type="CDD" id="cd06225">
    <property type="entry name" value="HAMP"/>
    <property type="match status" value="1"/>
</dbReference>
<evidence type="ECO:0000256" key="10">
    <source>
        <dbReference type="ARBA" id="ARBA00022840"/>
    </source>
</evidence>
<dbReference type="SMART" id="SM00448">
    <property type="entry name" value="REC"/>
    <property type="match status" value="2"/>
</dbReference>
<evidence type="ECO:0000259" key="19">
    <source>
        <dbReference type="PROSITE" id="PS50885"/>
    </source>
</evidence>
<reference evidence="21" key="1">
    <citation type="submission" date="2018-06" db="EMBL/GenBank/DDBJ databases">
        <authorList>
            <person name="Zhirakovskaya E."/>
        </authorList>
    </citation>
    <scope>NUCLEOTIDE SEQUENCE</scope>
</reference>
<evidence type="ECO:0000256" key="13">
    <source>
        <dbReference type="ARBA" id="ARBA00023136"/>
    </source>
</evidence>
<dbReference type="InterPro" id="IPR036641">
    <property type="entry name" value="HPT_dom_sf"/>
</dbReference>
<dbReference type="GO" id="GO:0005524">
    <property type="term" value="F:ATP binding"/>
    <property type="evidence" value="ECO:0007669"/>
    <property type="project" value="UniProtKB-KW"/>
</dbReference>
<dbReference type="InterPro" id="IPR001789">
    <property type="entry name" value="Sig_transdc_resp-reg_receiver"/>
</dbReference>
<feature type="transmembrane region" description="Helical" evidence="14">
    <location>
        <begin position="20"/>
        <end position="44"/>
    </location>
</feature>
<dbReference type="InterPro" id="IPR003594">
    <property type="entry name" value="HATPase_dom"/>
</dbReference>
<dbReference type="PRINTS" id="PR00344">
    <property type="entry name" value="BCTRLSENSOR"/>
</dbReference>
<dbReference type="SMART" id="SM00304">
    <property type="entry name" value="HAMP"/>
    <property type="match status" value="1"/>
</dbReference>
<dbReference type="EC" id="2.7.13.3" evidence="3"/>
<keyword evidence="4" id="KW-1003">Cell membrane</keyword>
<dbReference type="Pfam" id="PF00512">
    <property type="entry name" value="HisKA"/>
    <property type="match status" value="1"/>
</dbReference>
<evidence type="ECO:0000256" key="7">
    <source>
        <dbReference type="ARBA" id="ARBA00022692"/>
    </source>
</evidence>
<evidence type="ECO:0000256" key="1">
    <source>
        <dbReference type="ARBA" id="ARBA00000085"/>
    </source>
</evidence>
<dbReference type="InterPro" id="IPR036097">
    <property type="entry name" value="HisK_dim/P_sf"/>
</dbReference>
<dbReference type="PROSITE" id="PS50894">
    <property type="entry name" value="HPT"/>
    <property type="match status" value="1"/>
</dbReference>
<evidence type="ECO:0000256" key="2">
    <source>
        <dbReference type="ARBA" id="ARBA00004651"/>
    </source>
</evidence>
<feature type="domain" description="HPt" evidence="20">
    <location>
        <begin position="1134"/>
        <end position="1227"/>
    </location>
</feature>
<comment type="catalytic activity">
    <reaction evidence="1">
        <text>ATP + protein L-histidine = ADP + protein N-phospho-L-histidine.</text>
        <dbReference type="EC" id="2.7.13.3"/>
    </reaction>
</comment>
<dbReference type="CDD" id="cd17546">
    <property type="entry name" value="REC_hyHK_CKI1_RcsC-like"/>
    <property type="match status" value="2"/>
</dbReference>
<evidence type="ECO:0000256" key="11">
    <source>
        <dbReference type="ARBA" id="ARBA00022989"/>
    </source>
</evidence>
<dbReference type="PROSITE" id="PS50113">
    <property type="entry name" value="PAC"/>
    <property type="match status" value="1"/>
</dbReference>
<dbReference type="InterPro" id="IPR000014">
    <property type="entry name" value="PAS"/>
</dbReference>
<evidence type="ECO:0000256" key="14">
    <source>
        <dbReference type="SAM" id="Phobius"/>
    </source>
</evidence>
<proteinExistence type="predicted"/>
<keyword evidence="11 14" id="KW-1133">Transmembrane helix</keyword>
<evidence type="ECO:0000256" key="5">
    <source>
        <dbReference type="ARBA" id="ARBA00022553"/>
    </source>
</evidence>
<dbReference type="PROSITE" id="PS50885">
    <property type="entry name" value="HAMP"/>
    <property type="match status" value="1"/>
</dbReference>
<evidence type="ECO:0000259" key="18">
    <source>
        <dbReference type="PROSITE" id="PS50113"/>
    </source>
</evidence>
<name>A0A3B1AX97_9ZZZZ</name>
<keyword evidence="13 14" id="KW-0472">Membrane</keyword>
<dbReference type="SUPFAM" id="SSF55874">
    <property type="entry name" value="ATPase domain of HSP90 chaperone/DNA topoisomerase II/histidine kinase"/>
    <property type="match status" value="1"/>
</dbReference>
<dbReference type="CDD" id="cd00130">
    <property type="entry name" value="PAS"/>
    <property type="match status" value="1"/>
</dbReference>
<comment type="subcellular location">
    <subcellularLocation>
        <location evidence="2">Cell membrane</location>
        <topology evidence="2">Multi-pass membrane protein</topology>
    </subcellularLocation>
</comment>
<evidence type="ECO:0000256" key="4">
    <source>
        <dbReference type="ARBA" id="ARBA00022475"/>
    </source>
</evidence>
<evidence type="ECO:0000256" key="3">
    <source>
        <dbReference type="ARBA" id="ARBA00012438"/>
    </source>
</evidence>
<dbReference type="GO" id="GO:0000155">
    <property type="term" value="F:phosphorelay sensor kinase activity"/>
    <property type="evidence" value="ECO:0007669"/>
    <property type="project" value="InterPro"/>
</dbReference>
<dbReference type="Pfam" id="PF02518">
    <property type="entry name" value="HATPase_c"/>
    <property type="match status" value="1"/>
</dbReference>
<dbReference type="FunFam" id="3.30.565.10:FF:000010">
    <property type="entry name" value="Sensor histidine kinase RcsC"/>
    <property type="match status" value="1"/>
</dbReference>
<evidence type="ECO:0000259" key="15">
    <source>
        <dbReference type="PROSITE" id="PS50109"/>
    </source>
</evidence>
<feature type="domain" description="PAC" evidence="18">
    <location>
        <begin position="494"/>
        <end position="548"/>
    </location>
</feature>
<dbReference type="SMART" id="SM00387">
    <property type="entry name" value="HATPase_c"/>
    <property type="match status" value="1"/>
</dbReference>
<sequence length="1310" mass="146507">MHNAAKVASHKRPTKKYHSLSATLVSWFLILSLLPLITISWYSFQRAEKDLTQAAKENLEQSASLSVNFINTWFDYRIRDLNTQAELHNNIELLSELENGFIQSGKPLSEYVKSYDWIKRVDNAHSNLTKLSREYDYIYDLFLIDTNGNIIYSIMKEADFGTNLFTGPYAHTMFSNSIKATLQTGQVNFSGLERYAPSNNQLAGFISAPLINENGSQIGIFVIQLRLDRIFKLINFSSHRDSLIHYLVAKDGTLRTPLGDDNWDSVTARKIHSIQFQRWKQEQEQEQEQILKYTGPNNQEVIGIRQEINLANINWLLISEIDTNEALASAHSLSQVIFLLVIIATALVSTISLYLARRITQPIITLADTSMKIAAGEITKKINTNSKNEIGRLADAFNHMITVRRKYNNELKIKSEQAQQALIDLEMQKFALDQHVIVAITDVNGTITFNNEKFSEISGYSSQELIGKNHRMLNSGHHEKSFFIEMYRSISSGKVWHAEICNKAKDGHHYWVDTTIVPIMNTQGKPESYIAIRTDISNIKLIEANLIEARNKAEEAARAKSEFLASMSHEIRTPINGVLGMLGLLQNSTLNDEQQHRVKVAQSSAKSLLTLINDILDFSKIDANKLELEIIDFDLRSMLGEFSEAMAYQAQLKSIELILDLKGIEQSMVKGDPGRLRQILTNLVSNAIKFTSEGEVVIHVELQDQPDDKISFICSVSDTGIGIPADKINSLFLSFTQVDASTTRKYGGTGLGLTIAKNLCELMAGDIQVSSVEGEGSCFSLNLILEKSQRAQLIMPSVDINTLSILIVDDNETNREVLREQLTHWGARVEEAESGQQALQICTQFIQKNSSLFDIAFLDMQMPEMDGVELSKRLRKNPQFSDMKLVMMTSMSHQGDAKYFAELGFSGYFPKPATTSDIFDALAVVAENGPAFEQAAPLVTHHYLKSLISNTDADALKNDKIIWPVNTRILLVEDNQINQLVATGILNEIGLQADIAANGLEALSSLKLSPSDAPYSLILMDCQMPEMDGYQATHQIRASAAGERYKSIAIIAMTANAMSGDRDNCINAGMNDYISKPVDANQLSSKIQQWLPDVQSISMASTNTQLTDEDETPSEDPNLSVWDKEAALKRIMGKESLMKMLIDVFLNETPEKIKQLQTSIGNADIEQIHLISHTLKGVTANLSGLRVQQQAALMEQAAKHSDIGTVKSIMPVLVQELSTLVDCFQSERKPELYPVSVLDKDGITQLLTELDTKLNDCEFIDPQELDPLINLSDEPPWKKMTTNLYHQIAQLDNDSALNTINNIKTYLGIE</sequence>
<dbReference type="SUPFAM" id="SSF55785">
    <property type="entry name" value="PYP-like sensor domain (PAS domain)"/>
    <property type="match status" value="1"/>
</dbReference>
<dbReference type="InterPro" id="IPR035965">
    <property type="entry name" value="PAS-like_dom_sf"/>
</dbReference>
<accession>A0A3B1AX97</accession>
<keyword evidence="8" id="KW-0547">Nucleotide-binding</keyword>
<dbReference type="Gene3D" id="1.10.287.130">
    <property type="match status" value="1"/>
</dbReference>
<dbReference type="Gene3D" id="3.40.50.2300">
    <property type="match status" value="2"/>
</dbReference>
<dbReference type="Gene3D" id="3.30.565.10">
    <property type="entry name" value="Histidine kinase-like ATPase, C-terminal domain"/>
    <property type="match status" value="1"/>
</dbReference>
<evidence type="ECO:0000256" key="9">
    <source>
        <dbReference type="ARBA" id="ARBA00022777"/>
    </source>
</evidence>
<evidence type="ECO:0000259" key="16">
    <source>
        <dbReference type="PROSITE" id="PS50110"/>
    </source>
</evidence>
<dbReference type="InterPro" id="IPR003661">
    <property type="entry name" value="HisK_dim/P_dom"/>
</dbReference>
<dbReference type="SUPFAM" id="SSF52172">
    <property type="entry name" value="CheY-like"/>
    <property type="match status" value="2"/>
</dbReference>
<evidence type="ECO:0000256" key="6">
    <source>
        <dbReference type="ARBA" id="ARBA00022679"/>
    </source>
</evidence>
<organism evidence="21">
    <name type="scientific">hydrothermal vent metagenome</name>
    <dbReference type="NCBI Taxonomy" id="652676"/>
    <lineage>
        <taxon>unclassified sequences</taxon>
        <taxon>metagenomes</taxon>
        <taxon>ecological metagenomes</taxon>
    </lineage>
</organism>
<dbReference type="PANTHER" id="PTHR45339:SF1">
    <property type="entry name" value="HYBRID SIGNAL TRANSDUCTION HISTIDINE KINASE J"/>
    <property type="match status" value="1"/>
</dbReference>
<evidence type="ECO:0000313" key="21">
    <source>
        <dbReference type="EMBL" id="VAX08402.1"/>
    </source>
</evidence>
<keyword evidence="5" id="KW-0597">Phosphoprotein</keyword>
<keyword evidence="7 14" id="KW-0812">Transmembrane</keyword>
<feature type="domain" description="PAS" evidence="17">
    <location>
        <begin position="438"/>
        <end position="469"/>
    </location>
</feature>
<feature type="domain" description="Histidine kinase" evidence="15">
    <location>
        <begin position="566"/>
        <end position="787"/>
    </location>
</feature>
<evidence type="ECO:0000256" key="8">
    <source>
        <dbReference type="ARBA" id="ARBA00022741"/>
    </source>
</evidence>
<keyword evidence="10" id="KW-0067">ATP-binding</keyword>
<dbReference type="Gene3D" id="6.10.340.10">
    <property type="match status" value="1"/>
</dbReference>
<dbReference type="SMART" id="SM00086">
    <property type="entry name" value="PAC"/>
    <property type="match status" value="1"/>
</dbReference>
<dbReference type="PANTHER" id="PTHR45339">
    <property type="entry name" value="HYBRID SIGNAL TRANSDUCTION HISTIDINE KINASE J"/>
    <property type="match status" value="1"/>
</dbReference>
<evidence type="ECO:0000256" key="12">
    <source>
        <dbReference type="ARBA" id="ARBA00023012"/>
    </source>
</evidence>
<dbReference type="EMBL" id="UOFY01000027">
    <property type="protein sequence ID" value="VAX08402.1"/>
    <property type="molecule type" value="Genomic_DNA"/>
</dbReference>
<dbReference type="CDD" id="cd18773">
    <property type="entry name" value="PDC1_HK_sensor"/>
    <property type="match status" value="1"/>
</dbReference>
<keyword evidence="12" id="KW-0902">Two-component regulatory system</keyword>
<dbReference type="InterPro" id="IPR004358">
    <property type="entry name" value="Sig_transdc_His_kin-like_C"/>
</dbReference>
<dbReference type="SUPFAM" id="SSF47384">
    <property type="entry name" value="Homodimeric domain of signal transducing histidine kinase"/>
    <property type="match status" value="1"/>
</dbReference>
<dbReference type="InterPro" id="IPR008207">
    <property type="entry name" value="Sig_transdc_His_kin_Hpt_dom"/>
</dbReference>
<keyword evidence="9 21" id="KW-0418">Kinase</keyword>
<keyword evidence="6" id="KW-0808">Transferase</keyword>
<dbReference type="CDD" id="cd00088">
    <property type="entry name" value="HPT"/>
    <property type="match status" value="1"/>
</dbReference>
<dbReference type="SUPFAM" id="SSF47226">
    <property type="entry name" value="Histidine-containing phosphotransfer domain, HPT domain"/>
    <property type="match status" value="1"/>
</dbReference>
<dbReference type="CDD" id="cd00082">
    <property type="entry name" value="HisKA"/>
    <property type="match status" value="1"/>
</dbReference>
<dbReference type="SUPFAM" id="SSF158472">
    <property type="entry name" value="HAMP domain-like"/>
    <property type="match status" value="1"/>
</dbReference>
<dbReference type="Pfam" id="PF00072">
    <property type="entry name" value="Response_reg"/>
    <property type="match status" value="2"/>
</dbReference>
<dbReference type="PROSITE" id="PS50110">
    <property type="entry name" value="RESPONSE_REGULATORY"/>
    <property type="match status" value="2"/>
</dbReference>
<feature type="domain" description="Response regulatory" evidence="16">
    <location>
        <begin position="968"/>
        <end position="1091"/>
    </location>
</feature>
<dbReference type="InterPro" id="IPR011006">
    <property type="entry name" value="CheY-like_superfamily"/>
</dbReference>
<dbReference type="CDD" id="cd16922">
    <property type="entry name" value="HATPase_EvgS-ArcB-TorS-like"/>
    <property type="match status" value="1"/>
</dbReference>
<feature type="domain" description="Response regulatory" evidence="16">
    <location>
        <begin position="804"/>
        <end position="926"/>
    </location>
</feature>
<dbReference type="SMART" id="SM00388">
    <property type="entry name" value="HisKA"/>
    <property type="match status" value="1"/>
</dbReference>
<evidence type="ECO:0000259" key="17">
    <source>
        <dbReference type="PROSITE" id="PS50112"/>
    </source>
</evidence>
<dbReference type="PROSITE" id="PS50109">
    <property type="entry name" value="HIS_KIN"/>
    <property type="match status" value="1"/>
</dbReference>
<dbReference type="PROSITE" id="PS50112">
    <property type="entry name" value="PAS"/>
    <property type="match status" value="1"/>
</dbReference>
<dbReference type="InterPro" id="IPR003660">
    <property type="entry name" value="HAMP_dom"/>
</dbReference>
<dbReference type="FunFam" id="1.10.287.130:FF:000002">
    <property type="entry name" value="Two-component osmosensing histidine kinase"/>
    <property type="match status" value="1"/>
</dbReference>
<feature type="domain" description="HAMP" evidence="19">
    <location>
        <begin position="357"/>
        <end position="409"/>
    </location>
</feature>
<dbReference type="Pfam" id="PF13426">
    <property type="entry name" value="PAS_9"/>
    <property type="match status" value="1"/>
</dbReference>
<dbReference type="Gene3D" id="1.20.120.160">
    <property type="entry name" value="HPT domain"/>
    <property type="match status" value="1"/>
</dbReference>
<dbReference type="InterPro" id="IPR005467">
    <property type="entry name" value="His_kinase_dom"/>
</dbReference>
<gene>
    <name evidence="21" type="ORF">MNBD_GAMMA25-556</name>
</gene>
<dbReference type="GO" id="GO:0005886">
    <property type="term" value="C:plasma membrane"/>
    <property type="evidence" value="ECO:0007669"/>
    <property type="project" value="UniProtKB-SubCell"/>
</dbReference>
<dbReference type="Pfam" id="PF00672">
    <property type="entry name" value="HAMP"/>
    <property type="match status" value="1"/>
</dbReference>
<dbReference type="Gene3D" id="3.30.450.20">
    <property type="entry name" value="PAS domain"/>
    <property type="match status" value="1"/>
</dbReference>
<dbReference type="Pfam" id="PF01627">
    <property type="entry name" value="Hpt"/>
    <property type="match status" value="1"/>
</dbReference>
<dbReference type="InterPro" id="IPR036890">
    <property type="entry name" value="HATPase_C_sf"/>
</dbReference>
<dbReference type="NCBIfam" id="TIGR00229">
    <property type="entry name" value="sensory_box"/>
    <property type="match status" value="1"/>
</dbReference>
<evidence type="ECO:0000259" key="20">
    <source>
        <dbReference type="PROSITE" id="PS50894"/>
    </source>
</evidence>
<protein>
    <recommendedName>
        <fullName evidence="3">histidine kinase</fullName>
        <ecNumber evidence="3">2.7.13.3</ecNumber>
    </recommendedName>
</protein>